<dbReference type="Proteomes" id="UP000199470">
    <property type="component" value="Unassembled WGS sequence"/>
</dbReference>
<reference evidence="1 2" key="1">
    <citation type="submission" date="2016-10" db="EMBL/GenBank/DDBJ databases">
        <authorList>
            <person name="de Groot N.N."/>
        </authorList>
    </citation>
    <scope>NUCLEOTIDE SEQUENCE [LARGE SCALE GENOMIC DNA]</scope>
    <source>
        <strain evidence="1 2">ATCC 43154</strain>
    </source>
</reference>
<protein>
    <submittedName>
        <fullName evidence="1">Predicted nuclease of the RNAse H fold, HicB family</fullName>
    </submittedName>
</protein>
<sequence>MNMRNTMTIGGYHALITFDSDIQMFRGEFLGLNGGADFYAKDVKGLQREGGISLKIFLDACAEDGVEPRKQFSGKFSLRVDPSIHEAATIAAAAHGKSLNQWAEDVLRQAALA</sequence>
<organism evidence="1 2">
    <name type="scientific">Rugamonas rubra</name>
    <dbReference type="NCBI Taxonomy" id="758825"/>
    <lineage>
        <taxon>Bacteria</taxon>
        <taxon>Pseudomonadati</taxon>
        <taxon>Pseudomonadota</taxon>
        <taxon>Betaproteobacteria</taxon>
        <taxon>Burkholderiales</taxon>
        <taxon>Oxalobacteraceae</taxon>
        <taxon>Telluria group</taxon>
        <taxon>Rugamonas</taxon>
    </lineage>
</organism>
<dbReference type="InterPro" id="IPR010985">
    <property type="entry name" value="Ribbon_hlx_hlx"/>
</dbReference>
<dbReference type="RefSeq" id="WP_245774062.1">
    <property type="nucleotide sequence ID" value="NZ_FOTW01000005.1"/>
</dbReference>
<dbReference type="EMBL" id="FOTW01000005">
    <property type="protein sequence ID" value="SFL54844.1"/>
    <property type="molecule type" value="Genomic_DNA"/>
</dbReference>
<dbReference type="SUPFAM" id="SSF47598">
    <property type="entry name" value="Ribbon-helix-helix"/>
    <property type="match status" value="1"/>
</dbReference>
<dbReference type="Pfam" id="PF05534">
    <property type="entry name" value="HicB"/>
    <property type="match status" value="1"/>
</dbReference>
<name>A0A1I4IKM4_9BURK</name>
<dbReference type="GO" id="GO:0006355">
    <property type="term" value="P:regulation of DNA-templated transcription"/>
    <property type="evidence" value="ECO:0007669"/>
    <property type="project" value="InterPro"/>
</dbReference>
<accession>A0A1I4IKM4</accession>
<gene>
    <name evidence="1" type="ORF">SAMN02982985_00623</name>
</gene>
<dbReference type="STRING" id="758825.SAMN02982985_00623"/>
<evidence type="ECO:0000313" key="1">
    <source>
        <dbReference type="EMBL" id="SFL54844.1"/>
    </source>
</evidence>
<dbReference type="AlphaFoldDB" id="A0A1I4IKM4"/>
<proteinExistence type="predicted"/>
<keyword evidence="2" id="KW-1185">Reference proteome</keyword>
<evidence type="ECO:0000313" key="2">
    <source>
        <dbReference type="Proteomes" id="UP000199470"/>
    </source>
</evidence>
<dbReference type="InterPro" id="IPR008651">
    <property type="entry name" value="Uncharacterised_HicB"/>
</dbReference>